<feature type="compositionally biased region" description="Basic and acidic residues" evidence="1">
    <location>
        <begin position="36"/>
        <end position="48"/>
    </location>
</feature>
<accession>A0A131Y583</accession>
<dbReference type="EMBL" id="GEFM01002128">
    <property type="protein sequence ID" value="JAP73668.1"/>
    <property type="molecule type" value="mRNA"/>
</dbReference>
<feature type="region of interest" description="Disordered" evidence="1">
    <location>
        <begin position="1"/>
        <end position="72"/>
    </location>
</feature>
<protein>
    <submittedName>
        <fullName evidence="2">Uncharacterized protein</fullName>
    </submittedName>
</protein>
<dbReference type="AlphaFoldDB" id="A0A131Y583"/>
<name>A0A131Y583_IXORI</name>
<evidence type="ECO:0000256" key="1">
    <source>
        <dbReference type="SAM" id="MobiDB-lite"/>
    </source>
</evidence>
<feature type="compositionally biased region" description="Basic and acidic residues" evidence="1">
    <location>
        <begin position="12"/>
        <end position="25"/>
    </location>
</feature>
<reference evidence="2" key="1">
    <citation type="submission" date="2016-02" db="EMBL/GenBank/DDBJ databases">
        <title>RNAseq analyses of the midgut from blood- or serum-fed Ixodes ricinus ticks.</title>
        <authorList>
            <person name="Perner J."/>
            <person name="Provaznik J."/>
            <person name="Schrenkova J."/>
            <person name="Urbanova V."/>
            <person name="Ribeiro J.M."/>
            <person name="Kopacek P."/>
        </authorList>
    </citation>
    <scope>NUCLEOTIDE SEQUENCE</scope>
    <source>
        <tissue evidence="2">Gut</tissue>
    </source>
</reference>
<evidence type="ECO:0000313" key="2">
    <source>
        <dbReference type="EMBL" id="JAP73668.1"/>
    </source>
</evidence>
<feature type="compositionally biased region" description="Polar residues" evidence="1">
    <location>
        <begin position="1"/>
        <end position="11"/>
    </location>
</feature>
<proteinExistence type="evidence at transcript level"/>
<sequence length="128" mass="14379">METPSATSTEKATAEGKDDLPDHFFSEASTSAVKQLKPELQDKGREQPETIEVVGKDASPTPASIDKPSPAEMDCEAASLKRPHEDSLVTYQEQRLRRLEKQWMVRDGWKSVDTRPRTLSQERCVKPP</sequence>
<organism evidence="2">
    <name type="scientific">Ixodes ricinus</name>
    <name type="common">Common tick</name>
    <name type="synonym">Acarus ricinus</name>
    <dbReference type="NCBI Taxonomy" id="34613"/>
    <lineage>
        <taxon>Eukaryota</taxon>
        <taxon>Metazoa</taxon>
        <taxon>Ecdysozoa</taxon>
        <taxon>Arthropoda</taxon>
        <taxon>Chelicerata</taxon>
        <taxon>Arachnida</taxon>
        <taxon>Acari</taxon>
        <taxon>Parasitiformes</taxon>
        <taxon>Ixodida</taxon>
        <taxon>Ixodoidea</taxon>
        <taxon>Ixodidae</taxon>
        <taxon>Ixodinae</taxon>
        <taxon>Ixodes</taxon>
    </lineage>
</organism>